<evidence type="ECO:0000313" key="3">
    <source>
        <dbReference type="Proteomes" id="UP000469523"/>
    </source>
</evidence>
<keyword evidence="1" id="KW-1133">Transmembrane helix</keyword>
<evidence type="ECO:0000256" key="1">
    <source>
        <dbReference type="SAM" id="Phobius"/>
    </source>
</evidence>
<sequence>MQKRWSVKMLTEGGMMIALATILSYIKVYEAPMGGSVTAGSMIPIMLFAIRWGILPGVTVGGVYGILQFILKPYFYHPLQFILDYPLAFGLLGLAGIAYYINEKESFKGYIWVFLGVLMGILGRMLSHVLSGVIFFAEYAGDLNPWIYSIQYNAYYLLPELIISYIVIAIIWKPLEKAIKAK</sequence>
<keyword evidence="1" id="KW-0812">Transmembrane</keyword>
<dbReference type="Gene3D" id="1.10.1760.20">
    <property type="match status" value="1"/>
</dbReference>
<keyword evidence="1" id="KW-0472">Membrane</keyword>
<dbReference type="InterPro" id="IPR012651">
    <property type="entry name" value="Thia_Transptr_ThiT"/>
</dbReference>
<name>A0A6N7XQQ2_9FIRM</name>
<dbReference type="GO" id="GO:0005886">
    <property type="term" value="C:plasma membrane"/>
    <property type="evidence" value="ECO:0007669"/>
    <property type="project" value="InterPro"/>
</dbReference>
<dbReference type="EMBL" id="VUNQ01000001">
    <property type="protein sequence ID" value="MSU00067.1"/>
    <property type="molecule type" value="Genomic_DNA"/>
</dbReference>
<feature type="transmembrane region" description="Helical" evidence="1">
    <location>
        <begin position="109"/>
        <end position="134"/>
    </location>
</feature>
<dbReference type="NCBIfam" id="TIGR02357">
    <property type="entry name" value="ECF_ThiT_YuaJ"/>
    <property type="match status" value="1"/>
</dbReference>
<organism evidence="2 3">
    <name type="scientific">Tissierella pigra</name>
    <dbReference type="NCBI Taxonomy" id="2607614"/>
    <lineage>
        <taxon>Bacteria</taxon>
        <taxon>Bacillati</taxon>
        <taxon>Bacillota</taxon>
        <taxon>Tissierellia</taxon>
        <taxon>Tissierellales</taxon>
        <taxon>Tissierellaceae</taxon>
        <taxon>Tissierella</taxon>
    </lineage>
</organism>
<reference evidence="2 3" key="1">
    <citation type="submission" date="2019-09" db="EMBL/GenBank/DDBJ databases">
        <title>In-depth cultivation of the pig gut microbiome towards novel bacterial diversity and tailored functional studies.</title>
        <authorList>
            <person name="Wylensek D."/>
            <person name="Hitch T.C.A."/>
            <person name="Clavel T."/>
        </authorList>
    </citation>
    <scope>NUCLEOTIDE SEQUENCE [LARGE SCALE GENOMIC DNA]</scope>
    <source>
        <strain evidence="2 3">WCA3-693-APC-4?</strain>
    </source>
</reference>
<keyword evidence="3" id="KW-1185">Reference proteome</keyword>
<dbReference type="Pfam" id="PF09515">
    <property type="entry name" value="Thia_YuaJ"/>
    <property type="match status" value="1"/>
</dbReference>
<dbReference type="Proteomes" id="UP000469523">
    <property type="component" value="Unassembled WGS sequence"/>
</dbReference>
<feature type="transmembrane region" description="Helical" evidence="1">
    <location>
        <begin position="82"/>
        <end position="102"/>
    </location>
</feature>
<comment type="caution">
    <text evidence="2">The sequence shown here is derived from an EMBL/GenBank/DDBJ whole genome shotgun (WGS) entry which is preliminary data.</text>
</comment>
<proteinExistence type="predicted"/>
<dbReference type="RefSeq" id="WP_154438244.1">
    <property type="nucleotide sequence ID" value="NZ_JAHLPJ010000001.1"/>
</dbReference>
<dbReference type="GO" id="GO:0015234">
    <property type="term" value="F:thiamine transmembrane transporter activity"/>
    <property type="evidence" value="ECO:0007669"/>
    <property type="project" value="InterPro"/>
</dbReference>
<protein>
    <submittedName>
        <fullName evidence="2">Energy-coupled thiamine transporter ThiT</fullName>
    </submittedName>
</protein>
<dbReference type="AlphaFoldDB" id="A0A6N7XQQ2"/>
<feature type="transmembrane region" description="Helical" evidence="1">
    <location>
        <begin position="154"/>
        <end position="172"/>
    </location>
</feature>
<accession>A0A6N7XQQ2</accession>
<gene>
    <name evidence="2" type="primary">thiT</name>
    <name evidence="2" type="ORF">FYJ83_01125</name>
</gene>
<evidence type="ECO:0000313" key="2">
    <source>
        <dbReference type="EMBL" id="MSU00067.1"/>
    </source>
</evidence>
<feature type="transmembrane region" description="Helical" evidence="1">
    <location>
        <begin position="57"/>
        <end position="76"/>
    </location>
</feature>